<evidence type="ECO:0000313" key="9">
    <source>
        <dbReference type="Proteomes" id="UP001342826"/>
    </source>
</evidence>
<dbReference type="Gene3D" id="3.20.20.450">
    <property type="entry name" value="EAL domain"/>
    <property type="match status" value="1"/>
</dbReference>
<dbReference type="InterPro" id="IPR000160">
    <property type="entry name" value="GGDEF_dom"/>
</dbReference>
<dbReference type="CDD" id="cd06225">
    <property type="entry name" value="HAMP"/>
    <property type="match status" value="1"/>
</dbReference>
<name>A0ABU6P323_9BACI</name>
<protein>
    <submittedName>
        <fullName evidence="8">EAL domain-containing protein</fullName>
    </submittedName>
</protein>
<dbReference type="PANTHER" id="PTHR44757">
    <property type="entry name" value="DIGUANYLATE CYCLASE DGCP"/>
    <property type="match status" value="1"/>
</dbReference>
<dbReference type="InterPro" id="IPR052155">
    <property type="entry name" value="Biofilm_reg_signaling"/>
</dbReference>
<organism evidence="8 9">
    <name type="scientific">Metabacillus fastidiosus</name>
    <dbReference type="NCBI Taxonomy" id="1458"/>
    <lineage>
        <taxon>Bacteria</taxon>
        <taxon>Bacillati</taxon>
        <taxon>Bacillota</taxon>
        <taxon>Bacilli</taxon>
        <taxon>Bacillales</taxon>
        <taxon>Bacillaceae</taxon>
        <taxon>Metabacillus</taxon>
    </lineage>
</organism>
<dbReference type="SMART" id="SM00304">
    <property type="entry name" value="HAMP"/>
    <property type="match status" value="1"/>
</dbReference>
<dbReference type="Proteomes" id="UP001342826">
    <property type="component" value="Unassembled WGS sequence"/>
</dbReference>
<evidence type="ECO:0000256" key="1">
    <source>
        <dbReference type="ARBA" id="ARBA00004236"/>
    </source>
</evidence>
<dbReference type="PROSITE" id="PS50885">
    <property type="entry name" value="HAMP"/>
    <property type="match status" value="1"/>
</dbReference>
<dbReference type="SUPFAM" id="SSF55073">
    <property type="entry name" value="Nucleotide cyclase"/>
    <property type="match status" value="1"/>
</dbReference>
<dbReference type="EMBL" id="JARTFS010000016">
    <property type="protein sequence ID" value="MED4403323.1"/>
    <property type="molecule type" value="Genomic_DNA"/>
</dbReference>
<dbReference type="InterPro" id="IPR003660">
    <property type="entry name" value="HAMP_dom"/>
</dbReference>
<keyword evidence="4" id="KW-1133">Transmembrane helix</keyword>
<dbReference type="InterPro" id="IPR029787">
    <property type="entry name" value="Nucleotide_cyclase"/>
</dbReference>
<feature type="domain" description="GGDEF" evidence="7">
    <location>
        <begin position="442"/>
        <end position="574"/>
    </location>
</feature>
<keyword evidence="3 4" id="KW-0472">Membrane</keyword>
<dbReference type="Pfam" id="PF00672">
    <property type="entry name" value="HAMP"/>
    <property type="match status" value="1"/>
</dbReference>
<evidence type="ECO:0000259" key="5">
    <source>
        <dbReference type="PROSITE" id="PS50883"/>
    </source>
</evidence>
<dbReference type="SUPFAM" id="SSF141868">
    <property type="entry name" value="EAL domain-like"/>
    <property type="match status" value="1"/>
</dbReference>
<dbReference type="RefSeq" id="WP_235842969.1">
    <property type="nucleotide sequence ID" value="NZ_JARTFQ010000001.1"/>
</dbReference>
<accession>A0ABU6P323</accession>
<dbReference type="Gene3D" id="3.30.70.270">
    <property type="match status" value="1"/>
</dbReference>
<feature type="transmembrane region" description="Helical" evidence="4">
    <location>
        <begin position="326"/>
        <end position="348"/>
    </location>
</feature>
<comment type="caution">
    <text evidence="8">The sequence shown here is derived from an EMBL/GenBank/DDBJ whole genome shotgun (WGS) entry which is preliminary data.</text>
</comment>
<evidence type="ECO:0000256" key="3">
    <source>
        <dbReference type="ARBA" id="ARBA00023136"/>
    </source>
</evidence>
<evidence type="ECO:0000259" key="6">
    <source>
        <dbReference type="PROSITE" id="PS50885"/>
    </source>
</evidence>
<proteinExistence type="predicted"/>
<keyword evidence="9" id="KW-1185">Reference proteome</keyword>
<dbReference type="InterPro" id="IPR035919">
    <property type="entry name" value="EAL_sf"/>
</dbReference>
<evidence type="ECO:0000256" key="2">
    <source>
        <dbReference type="ARBA" id="ARBA00022475"/>
    </source>
</evidence>
<reference evidence="8 9" key="1">
    <citation type="submission" date="2023-03" db="EMBL/GenBank/DDBJ databases">
        <title>Bacillus Genome Sequencing.</title>
        <authorList>
            <person name="Dunlap C."/>
        </authorList>
    </citation>
    <scope>NUCLEOTIDE SEQUENCE [LARGE SCALE GENOMIC DNA]</scope>
    <source>
        <strain evidence="8 9">NRS-1717</strain>
    </source>
</reference>
<evidence type="ECO:0000259" key="7">
    <source>
        <dbReference type="PROSITE" id="PS50887"/>
    </source>
</evidence>
<comment type="subcellular location">
    <subcellularLocation>
        <location evidence="1">Cell membrane</location>
    </subcellularLocation>
</comment>
<sequence>MSLKKKLALIFSIIVTLILIFNNTLSYYYTRDLLIKDQEKQMELLAKEISIAIKHSEYGVDALENQIGEKLRIAAIAAKDELDPNINNVTNEQLMELSQKLGVSHITLMVREKDDIRGVKSSDPHERNLSMKDWGYWYTAFQQLFTDHNVTIPEGQKLPNYWSGPINVSASNPDHVDKWGYYYDGTTNYIISPYMRDNQIMDVEDEIGPNAIAKKSVSNNENLLSITGFNPKTFGLPPVYTEWNGTKVIELKNEAIQFGKHRYQDQKADVSAVRKAMKTGKLVSFQSTISDKKVFKSFIPVQSENPYVIGIVTDYKVIQDVLNKQLLNNLVISIVVLVFVLIISNLLARYIVRPINQILLEVNKIAKGNFGAQVFIKRRDELGLLSNQVNIMSSNLLNYTDELKKKNEEIQYHAYYDFLTGLSNLRFFHKTALELAESNEEKTMAFLFLDLDRFKFINDMLGHSAGDYILKAVTNRILPLLEEGEIMSRIGGDEFILLLPNSSREKADDIAKMILKELEKPFFYEGNELFMTSSIGISMYPIDSDKIDNVINNADMAMYRAKEQGRNNHQFYTPDMNDAIQRRAVLEKGMRQALERNEFTLFYQPKVDLNMGMITGNEALIRWFHPQLGPISPSEFIPLAEETGLIVSIGEWVLRTACKQNLEWQKSGLSQLSISINLSPRQFQQANLVEAVREVLNDTGLDPQYLELEITESIAMYNEDYVIDKLHALKDLGVKIAIDDFGTGYSSLSYLKRFPFHSLKIDQSFVRDIEIDSEDTKIINTIIAMAHNLKVNIIAEGVETDNQLKFLQQQKCNEVQGYLFSKPLSVEEFNRTFKQLQETALMKVSKWSSL</sequence>
<dbReference type="NCBIfam" id="TIGR00254">
    <property type="entry name" value="GGDEF"/>
    <property type="match status" value="1"/>
</dbReference>
<dbReference type="SMART" id="SM00267">
    <property type="entry name" value="GGDEF"/>
    <property type="match status" value="1"/>
</dbReference>
<feature type="domain" description="EAL" evidence="5">
    <location>
        <begin position="583"/>
        <end position="837"/>
    </location>
</feature>
<dbReference type="InterPro" id="IPR001633">
    <property type="entry name" value="EAL_dom"/>
</dbReference>
<dbReference type="SMART" id="SM00052">
    <property type="entry name" value="EAL"/>
    <property type="match status" value="1"/>
</dbReference>
<dbReference type="GeneID" id="301140170"/>
<gene>
    <name evidence="8" type="ORF">P9271_18620</name>
</gene>
<dbReference type="Pfam" id="PF00563">
    <property type="entry name" value="EAL"/>
    <property type="match status" value="1"/>
</dbReference>
<dbReference type="Gene3D" id="6.10.340.10">
    <property type="match status" value="1"/>
</dbReference>
<feature type="domain" description="HAMP" evidence="6">
    <location>
        <begin position="349"/>
        <end position="401"/>
    </location>
</feature>
<keyword evidence="2" id="KW-1003">Cell membrane</keyword>
<dbReference type="Pfam" id="PF00990">
    <property type="entry name" value="GGDEF"/>
    <property type="match status" value="1"/>
</dbReference>
<evidence type="ECO:0000256" key="4">
    <source>
        <dbReference type="SAM" id="Phobius"/>
    </source>
</evidence>
<dbReference type="SUPFAM" id="SSF158472">
    <property type="entry name" value="HAMP domain-like"/>
    <property type="match status" value="1"/>
</dbReference>
<dbReference type="PROSITE" id="PS50887">
    <property type="entry name" value="GGDEF"/>
    <property type="match status" value="1"/>
</dbReference>
<dbReference type="CDD" id="cd01948">
    <property type="entry name" value="EAL"/>
    <property type="match status" value="1"/>
</dbReference>
<dbReference type="PROSITE" id="PS50883">
    <property type="entry name" value="EAL"/>
    <property type="match status" value="1"/>
</dbReference>
<dbReference type="PANTHER" id="PTHR44757:SF2">
    <property type="entry name" value="BIOFILM ARCHITECTURE MAINTENANCE PROTEIN MBAA"/>
    <property type="match status" value="1"/>
</dbReference>
<evidence type="ECO:0000313" key="8">
    <source>
        <dbReference type="EMBL" id="MED4403323.1"/>
    </source>
</evidence>
<dbReference type="InterPro" id="IPR043128">
    <property type="entry name" value="Rev_trsase/Diguanyl_cyclase"/>
</dbReference>
<keyword evidence="4" id="KW-0812">Transmembrane</keyword>
<dbReference type="CDD" id="cd01949">
    <property type="entry name" value="GGDEF"/>
    <property type="match status" value="1"/>
</dbReference>